<evidence type="ECO:0000313" key="7">
    <source>
        <dbReference type="EMBL" id="SUZ90117.1"/>
    </source>
</evidence>
<dbReference type="AlphaFoldDB" id="A0A381RJN5"/>
<dbReference type="NCBIfam" id="NF033379">
    <property type="entry name" value="FrucBisAld_I"/>
    <property type="match status" value="1"/>
</dbReference>
<dbReference type="EC" id="4.1.2.13" evidence="4"/>
<evidence type="ECO:0000256" key="6">
    <source>
        <dbReference type="ARBA" id="ARBA00023239"/>
    </source>
</evidence>
<dbReference type="Gene3D" id="3.20.20.70">
    <property type="entry name" value="Aldolase class I"/>
    <property type="match status" value="1"/>
</dbReference>
<proteinExistence type="inferred from homology"/>
<comment type="catalytic activity">
    <reaction evidence="1">
        <text>beta-D-fructose 1,6-bisphosphate = D-glyceraldehyde 3-phosphate + dihydroxyacetone phosphate</text>
        <dbReference type="Rhea" id="RHEA:14729"/>
        <dbReference type="ChEBI" id="CHEBI:32966"/>
        <dbReference type="ChEBI" id="CHEBI:57642"/>
        <dbReference type="ChEBI" id="CHEBI:59776"/>
        <dbReference type="EC" id="4.1.2.13"/>
    </reaction>
</comment>
<evidence type="ECO:0000256" key="5">
    <source>
        <dbReference type="ARBA" id="ARBA00023152"/>
    </source>
</evidence>
<keyword evidence="6" id="KW-0456">Lyase</keyword>
<evidence type="ECO:0000256" key="2">
    <source>
        <dbReference type="ARBA" id="ARBA00004714"/>
    </source>
</evidence>
<accession>A0A381RJN5</accession>
<comment type="similarity">
    <text evidence="3">Belongs to the class I fructose-bisphosphate aldolase family.</text>
</comment>
<dbReference type="UniPathway" id="UPA00109">
    <property type="reaction ID" value="UER00183"/>
</dbReference>
<sequence length="336" mass="36703">MIVTTELNSIARKMVARNKGILAADESNATMTKRLESIKVVSTPESRRQWRQLLFQTQDIGDFISGVIMYDETIRQSDDSGKRFVELLAMSDILSGIKVDKSTHDLAGAPGEFITEGLDGIRDRLAHYYEMGARFAKWRALLTVGNGRPSDYAIHTNAHALGRYAVICQEQGLVPIVEPEILMDGSHSIAECRSATKRSLIAVFEELIAQRVELGGIVLKPNMVISGSEAPNRAPPTEVARQTIDCLLETVPPDVPGVAFLSGGQGDEESVVNLDEINKIAANEHLPWELTYSYGRGLQAAPLVAWLGKTENVLAGQIAFRKRGLDSSAAREGVFA</sequence>
<dbReference type="InterPro" id="IPR013785">
    <property type="entry name" value="Aldolase_TIM"/>
</dbReference>
<dbReference type="PANTHER" id="PTHR11627">
    <property type="entry name" value="FRUCTOSE-BISPHOSPHATE ALDOLASE"/>
    <property type="match status" value="1"/>
</dbReference>
<reference evidence="7" key="1">
    <citation type="submission" date="2018-05" db="EMBL/GenBank/DDBJ databases">
        <authorList>
            <person name="Lanie J.A."/>
            <person name="Ng W.-L."/>
            <person name="Kazmierczak K.M."/>
            <person name="Andrzejewski T.M."/>
            <person name="Davidsen T.M."/>
            <person name="Wayne K.J."/>
            <person name="Tettelin H."/>
            <person name="Glass J.I."/>
            <person name="Rusch D."/>
            <person name="Podicherti R."/>
            <person name="Tsui H.-C.T."/>
            <person name="Winkler M.E."/>
        </authorList>
    </citation>
    <scope>NUCLEOTIDE SEQUENCE</scope>
</reference>
<dbReference type="InterPro" id="IPR000741">
    <property type="entry name" value="FBA_I"/>
</dbReference>
<evidence type="ECO:0000256" key="1">
    <source>
        <dbReference type="ARBA" id="ARBA00000441"/>
    </source>
</evidence>
<gene>
    <name evidence="7" type="ORF">METZ01_LOCUS42971</name>
</gene>
<evidence type="ECO:0000256" key="4">
    <source>
        <dbReference type="ARBA" id="ARBA00013068"/>
    </source>
</evidence>
<comment type="pathway">
    <text evidence="2">Carbohydrate degradation; glycolysis; D-glyceraldehyde 3-phosphate and glycerone phosphate from D-glucose: step 4/4.</text>
</comment>
<name>A0A381RJN5_9ZZZZ</name>
<dbReference type="Pfam" id="PF00274">
    <property type="entry name" value="Glycolytic"/>
    <property type="match status" value="1"/>
</dbReference>
<dbReference type="GO" id="GO:0004332">
    <property type="term" value="F:fructose-bisphosphate aldolase activity"/>
    <property type="evidence" value="ECO:0007669"/>
    <property type="project" value="UniProtKB-EC"/>
</dbReference>
<protein>
    <recommendedName>
        <fullName evidence="4">fructose-bisphosphate aldolase</fullName>
        <ecNumber evidence="4">4.1.2.13</ecNumber>
    </recommendedName>
</protein>
<dbReference type="GO" id="GO:0006096">
    <property type="term" value="P:glycolytic process"/>
    <property type="evidence" value="ECO:0007669"/>
    <property type="project" value="UniProtKB-UniPathway"/>
</dbReference>
<keyword evidence="5" id="KW-0324">Glycolysis</keyword>
<organism evidence="7">
    <name type="scientific">marine metagenome</name>
    <dbReference type="NCBI Taxonomy" id="408172"/>
    <lineage>
        <taxon>unclassified sequences</taxon>
        <taxon>metagenomes</taxon>
        <taxon>ecological metagenomes</taxon>
    </lineage>
</organism>
<dbReference type="SUPFAM" id="SSF51569">
    <property type="entry name" value="Aldolase"/>
    <property type="match status" value="1"/>
</dbReference>
<dbReference type="EMBL" id="UINC01001868">
    <property type="protein sequence ID" value="SUZ90117.1"/>
    <property type="molecule type" value="Genomic_DNA"/>
</dbReference>
<dbReference type="FunFam" id="3.20.20.70:FF:000140">
    <property type="entry name" value="Fructose-bisphosphate aldolase"/>
    <property type="match status" value="1"/>
</dbReference>
<evidence type="ECO:0000256" key="3">
    <source>
        <dbReference type="ARBA" id="ARBA00010387"/>
    </source>
</evidence>